<dbReference type="Proteomes" id="UP000316213">
    <property type="component" value="Unassembled WGS sequence"/>
</dbReference>
<reference evidence="3 4" key="1">
    <citation type="submission" date="2019-02" db="EMBL/GenBank/DDBJ databases">
        <title>Deep-cultivation of Planctomycetes and their phenomic and genomic characterization uncovers novel biology.</title>
        <authorList>
            <person name="Wiegand S."/>
            <person name="Jogler M."/>
            <person name="Boedeker C."/>
            <person name="Pinto D."/>
            <person name="Vollmers J."/>
            <person name="Rivas-Marin E."/>
            <person name="Kohn T."/>
            <person name="Peeters S.H."/>
            <person name="Heuer A."/>
            <person name="Rast P."/>
            <person name="Oberbeckmann S."/>
            <person name="Bunk B."/>
            <person name="Jeske O."/>
            <person name="Meyerdierks A."/>
            <person name="Storesund J.E."/>
            <person name="Kallscheuer N."/>
            <person name="Luecker S."/>
            <person name="Lage O.M."/>
            <person name="Pohl T."/>
            <person name="Merkel B.J."/>
            <person name="Hornburger P."/>
            <person name="Mueller R.-W."/>
            <person name="Bruemmer F."/>
            <person name="Labrenz M."/>
            <person name="Spormann A.M."/>
            <person name="Op Den Camp H."/>
            <person name="Overmann J."/>
            <person name="Amann R."/>
            <person name="Jetten M.S.M."/>
            <person name="Mascher T."/>
            <person name="Medema M.H."/>
            <person name="Devos D.P."/>
            <person name="Kaster A.-K."/>
            <person name="Ovreas L."/>
            <person name="Rohde M."/>
            <person name="Galperin M.Y."/>
            <person name="Jogler C."/>
        </authorList>
    </citation>
    <scope>NUCLEOTIDE SEQUENCE [LARGE SCALE GENOMIC DNA]</scope>
    <source>
        <strain evidence="3 4">Pla100</strain>
    </source>
</reference>
<keyword evidence="1" id="KW-0732">Signal</keyword>
<dbReference type="RefSeq" id="WP_146580207.1">
    <property type="nucleotide sequence ID" value="NZ_SJPM01000011.1"/>
</dbReference>
<name>A0A5C6A237_9BACT</name>
<evidence type="ECO:0000313" key="4">
    <source>
        <dbReference type="Proteomes" id="UP000316213"/>
    </source>
</evidence>
<dbReference type="InterPro" id="IPR039448">
    <property type="entry name" value="Beta_helix"/>
</dbReference>
<dbReference type="InterPro" id="IPR012334">
    <property type="entry name" value="Pectin_lyas_fold"/>
</dbReference>
<feature type="chain" id="PRO_5022943973" description="Right handed beta helix domain-containing protein" evidence="1">
    <location>
        <begin position="22"/>
        <end position="405"/>
    </location>
</feature>
<dbReference type="Pfam" id="PF13229">
    <property type="entry name" value="Beta_helix"/>
    <property type="match status" value="1"/>
</dbReference>
<evidence type="ECO:0000259" key="2">
    <source>
        <dbReference type="Pfam" id="PF13229"/>
    </source>
</evidence>
<dbReference type="AlphaFoldDB" id="A0A5C6A237"/>
<dbReference type="InterPro" id="IPR006626">
    <property type="entry name" value="PbH1"/>
</dbReference>
<organism evidence="3 4">
    <name type="scientific">Neorhodopirellula pilleata</name>
    <dbReference type="NCBI Taxonomy" id="2714738"/>
    <lineage>
        <taxon>Bacteria</taxon>
        <taxon>Pseudomonadati</taxon>
        <taxon>Planctomycetota</taxon>
        <taxon>Planctomycetia</taxon>
        <taxon>Pirellulales</taxon>
        <taxon>Pirellulaceae</taxon>
        <taxon>Neorhodopirellula</taxon>
    </lineage>
</organism>
<evidence type="ECO:0000313" key="3">
    <source>
        <dbReference type="EMBL" id="TWT92563.1"/>
    </source>
</evidence>
<accession>A0A5C6A237</accession>
<sequence precursor="true">MLRILTTAFAFLLIVTRSVPASSETFHLKPEQDWFSILDGDGLAPGDVVKLSAGRYQDRRRLSLRHRGTSDRPITIIASESGTVVFERPDDAQNTINLDGASHLHLIGIEVTGGAAGIRISRSAENADEVIGIHVRDCHLHHLGGVAITCNEPGTVYRQCVFSGNHIHHTSGHGEAFYLGGNNATATFHDGRIERNYIHHLNGPDVSQGDGIEIKDGSSGNRIIANVIHDTKFPAVTVYGSGGGPVNRIERNLIWNTGDHGIQAAADAVVRNNTIVKAGQAGIYSRDHQGARSGNLTISKNVISQTQDAAIRIYNESTVQNRQPIEIINNQLHPGNGNTIRVANAAGVTVRNNRGRGQSMPPDVDESWFTTDQIDWSLPEDRPHPAWTRLTRATLRDHLFTPAGR</sequence>
<gene>
    <name evidence="3" type="ORF">Pla100_45810</name>
</gene>
<feature type="signal peptide" evidence="1">
    <location>
        <begin position="1"/>
        <end position="21"/>
    </location>
</feature>
<feature type="domain" description="Right handed beta helix" evidence="2">
    <location>
        <begin position="161"/>
        <end position="319"/>
    </location>
</feature>
<keyword evidence="4" id="KW-1185">Reference proteome</keyword>
<dbReference type="SMART" id="SM00710">
    <property type="entry name" value="PbH1"/>
    <property type="match status" value="9"/>
</dbReference>
<dbReference type="Gene3D" id="2.160.20.10">
    <property type="entry name" value="Single-stranded right-handed beta-helix, Pectin lyase-like"/>
    <property type="match status" value="1"/>
</dbReference>
<dbReference type="EMBL" id="SJPM01000011">
    <property type="protein sequence ID" value="TWT92563.1"/>
    <property type="molecule type" value="Genomic_DNA"/>
</dbReference>
<dbReference type="OrthoDB" id="252131at2"/>
<dbReference type="SUPFAM" id="SSF51126">
    <property type="entry name" value="Pectin lyase-like"/>
    <property type="match status" value="1"/>
</dbReference>
<proteinExistence type="predicted"/>
<protein>
    <recommendedName>
        <fullName evidence="2">Right handed beta helix domain-containing protein</fullName>
    </recommendedName>
</protein>
<comment type="caution">
    <text evidence="3">The sequence shown here is derived from an EMBL/GenBank/DDBJ whole genome shotgun (WGS) entry which is preliminary data.</text>
</comment>
<evidence type="ECO:0000256" key="1">
    <source>
        <dbReference type="SAM" id="SignalP"/>
    </source>
</evidence>
<dbReference type="InterPro" id="IPR011050">
    <property type="entry name" value="Pectin_lyase_fold/virulence"/>
</dbReference>